<dbReference type="EMBL" id="VCAU01000049">
    <property type="protein sequence ID" value="KAF9888285.1"/>
    <property type="molecule type" value="Genomic_DNA"/>
</dbReference>
<dbReference type="AlphaFoldDB" id="A0AAD4CKN3"/>
<proteinExistence type="predicted"/>
<protein>
    <submittedName>
        <fullName evidence="1">Uncharacterized protein</fullName>
    </submittedName>
</protein>
<organism evidence="1 2">
    <name type="scientific">Aspergillus nanangensis</name>
    <dbReference type="NCBI Taxonomy" id="2582783"/>
    <lineage>
        <taxon>Eukaryota</taxon>
        <taxon>Fungi</taxon>
        <taxon>Dikarya</taxon>
        <taxon>Ascomycota</taxon>
        <taxon>Pezizomycotina</taxon>
        <taxon>Eurotiomycetes</taxon>
        <taxon>Eurotiomycetidae</taxon>
        <taxon>Eurotiales</taxon>
        <taxon>Aspergillaceae</taxon>
        <taxon>Aspergillus</taxon>
        <taxon>Aspergillus subgen. Circumdati</taxon>
    </lineage>
</organism>
<name>A0AAD4CKN3_ASPNN</name>
<keyword evidence="2" id="KW-1185">Reference proteome</keyword>
<dbReference type="Proteomes" id="UP001194746">
    <property type="component" value="Unassembled WGS sequence"/>
</dbReference>
<evidence type="ECO:0000313" key="2">
    <source>
        <dbReference type="Proteomes" id="UP001194746"/>
    </source>
</evidence>
<evidence type="ECO:0000313" key="1">
    <source>
        <dbReference type="EMBL" id="KAF9888285.1"/>
    </source>
</evidence>
<sequence length="124" mass="13260">MPRYPNIALFQHGTVRVSSFLAPFTPGVANRLIYCRCAARAGETTADLTMLGMRTGDLLPPFICLQRCEVPADANAIISPSLGRNAPSSFGPHRGVGPWAQLTRDASLAVQARPGYTLAPTAHQ</sequence>
<reference evidence="1" key="1">
    <citation type="journal article" date="2019" name="Beilstein J. Org. Chem.">
        <title>Nanangenines: drimane sesquiterpenoids as the dominant metabolite cohort of a novel Australian fungus, Aspergillus nanangensis.</title>
        <authorList>
            <person name="Lacey H.J."/>
            <person name="Gilchrist C.L.M."/>
            <person name="Crombie A."/>
            <person name="Kalaitzis J.A."/>
            <person name="Vuong D."/>
            <person name="Rutledge P.J."/>
            <person name="Turner P."/>
            <person name="Pitt J.I."/>
            <person name="Lacey E."/>
            <person name="Chooi Y.H."/>
            <person name="Piggott A.M."/>
        </authorList>
    </citation>
    <scope>NUCLEOTIDE SEQUENCE</scope>
    <source>
        <strain evidence="1">MST-FP2251</strain>
    </source>
</reference>
<reference evidence="1" key="2">
    <citation type="submission" date="2020-02" db="EMBL/GenBank/DDBJ databases">
        <authorList>
            <person name="Gilchrist C.L.M."/>
            <person name="Chooi Y.-H."/>
        </authorList>
    </citation>
    <scope>NUCLEOTIDE SEQUENCE</scope>
    <source>
        <strain evidence="1">MST-FP2251</strain>
    </source>
</reference>
<gene>
    <name evidence="1" type="ORF">FE257_008855</name>
</gene>
<comment type="caution">
    <text evidence="1">The sequence shown here is derived from an EMBL/GenBank/DDBJ whole genome shotgun (WGS) entry which is preliminary data.</text>
</comment>
<accession>A0AAD4CKN3</accession>